<keyword evidence="6 10" id="KW-0804">Transcription</keyword>
<feature type="domain" description="PB1" evidence="12">
    <location>
        <begin position="109"/>
        <end position="200"/>
    </location>
</feature>
<evidence type="ECO:0000256" key="11">
    <source>
        <dbReference type="SAM" id="MobiDB-lite"/>
    </source>
</evidence>
<keyword evidence="4 10" id="KW-0678">Repressor</keyword>
<gene>
    <name evidence="13" type="ORF">L484_013888</name>
</gene>
<protein>
    <recommendedName>
        <fullName evidence="10">Auxin-responsive protein</fullName>
    </recommendedName>
</protein>
<name>W9QNA0_9ROSA</name>
<comment type="subcellular location">
    <subcellularLocation>
        <location evidence="1 10">Nucleus</location>
    </subcellularLocation>
</comment>
<feature type="region of interest" description="Disordered" evidence="11">
    <location>
        <begin position="1"/>
        <end position="37"/>
    </location>
</feature>
<dbReference type="InterPro" id="IPR053793">
    <property type="entry name" value="PB1-like"/>
</dbReference>
<evidence type="ECO:0000256" key="8">
    <source>
        <dbReference type="ARBA" id="ARBA00023294"/>
    </source>
</evidence>
<dbReference type="PANTHER" id="PTHR31734:SF94">
    <property type="entry name" value="AUXIN-RESPONSIVE PROTEIN IAA30"/>
    <property type="match status" value="1"/>
</dbReference>
<evidence type="ECO:0000256" key="3">
    <source>
        <dbReference type="ARBA" id="ARBA00011726"/>
    </source>
</evidence>
<dbReference type="STRING" id="981085.W9QNA0"/>
<dbReference type="Gene3D" id="3.10.20.90">
    <property type="entry name" value="Phosphatidylinositol 3-kinase Catalytic Subunit, Chain A, domain 1"/>
    <property type="match status" value="1"/>
</dbReference>
<comment type="similarity">
    <text evidence="2 10">Belongs to the Aux/IAA family.</text>
</comment>
<evidence type="ECO:0000256" key="5">
    <source>
        <dbReference type="ARBA" id="ARBA00023015"/>
    </source>
</evidence>
<accession>W9QNA0</accession>
<evidence type="ECO:0000256" key="6">
    <source>
        <dbReference type="ARBA" id="ARBA00023163"/>
    </source>
</evidence>
<reference evidence="14" key="1">
    <citation type="submission" date="2013-01" db="EMBL/GenBank/DDBJ databases">
        <title>Draft Genome Sequence of a Mulberry Tree, Morus notabilis C.K. Schneid.</title>
        <authorList>
            <person name="He N."/>
            <person name="Zhao S."/>
        </authorList>
    </citation>
    <scope>NUCLEOTIDE SEQUENCE</scope>
</reference>
<evidence type="ECO:0000313" key="14">
    <source>
        <dbReference type="Proteomes" id="UP000030645"/>
    </source>
</evidence>
<evidence type="ECO:0000256" key="2">
    <source>
        <dbReference type="ARBA" id="ARBA00006728"/>
    </source>
</evidence>
<dbReference type="Proteomes" id="UP000030645">
    <property type="component" value="Unassembled WGS sequence"/>
</dbReference>
<comment type="function">
    <text evidence="9">Aux/IAA proteins are short-lived transcriptional factors that function as repressors of early auxin response genes at low auxin concentrations. Repression is thought to result from the interaction with auxin response factors (ARFs), proteins that bind to the auxin-responsive promoter element (AuxRE). Formation of heterodimers with ARF proteins may alter their ability to modulate early auxin response genes expression.</text>
</comment>
<evidence type="ECO:0000256" key="4">
    <source>
        <dbReference type="ARBA" id="ARBA00022491"/>
    </source>
</evidence>
<dbReference type="KEGG" id="mnt:21397051"/>
<evidence type="ECO:0000256" key="9">
    <source>
        <dbReference type="ARBA" id="ARBA00025283"/>
    </source>
</evidence>
<keyword evidence="14" id="KW-1185">Reference proteome</keyword>
<evidence type="ECO:0000256" key="7">
    <source>
        <dbReference type="ARBA" id="ARBA00023242"/>
    </source>
</evidence>
<sequence>MGRSARGASTSSSSSSSSIGIGIGIGHESSSNNSHFNRRDLGTDLNLGLSISASSQQHTSLINHSMIPREQMQYSLSDHSWPSTTINPTVGDGSDINQEYYCNGSNGNRLYVKVYMEGHPIGRKLDILAHHGYHDLITTLDHMFNTNILWGADVDAEKCDDFQILTYEDEEGDWLMVGDVPWEMFLSAVKRLKISRACPC</sequence>
<dbReference type="SUPFAM" id="SSF54277">
    <property type="entry name" value="CAD &amp; PB1 domains"/>
    <property type="match status" value="1"/>
</dbReference>
<keyword evidence="7 10" id="KW-0539">Nucleus</keyword>
<dbReference type="GO" id="GO:0009734">
    <property type="term" value="P:auxin-activated signaling pathway"/>
    <property type="evidence" value="ECO:0007669"/>
    <property type="project" value="UniProtKB-UniRule"/>
</dbReference>
<dbReference type="PROSITE" id="PS51745">
    <property type="entry name" value="PB1"/>
    <property type="match status" value="1"/>
</dbReference>
<dbReference type="InterPro" id="IPR033389">
    <property type="entry name" value="AUX/IAA_dom"/>
</dbReference>
<proteinExistence type="inferred from homology"/>
<evidence type="ECO:0000256" key="10">
    <source>
        <dbReference type="RuleBase" id="RU004549"/>
    </source>
</evidence>
<dbReference type="InterPro" id="IPR003311">
    <property type="entry name" value="AUX_IAA"/>
</dbReference>
<dbReference type="GO" id="GO:0006355">
    <property type="term" value="P:regulation of DNA-templated transcription"/>
    <property type="evidence" value="ECO:0007669"/>
    <property type="project" value="InterPro"/>
</dbReference>
<keyword evidence="8 10" id="KW-0927">Auxin signaling pathway</keyword>
<comment type="subunit">
    <text evidence="3 10">Homodimers and heterodimers.</text>
</comment>
<dbReference type="GO" id="GO:0005634">
    <property type="term" value="C:nucleus"/>
    <property type="evidence" value="ECO:0007669"/>
    <property type="project" value="UniProtKB-SubCell"/>
</dbReference>
<dbReference type="eggNOG" id="ENOG502S04C">
    <property type="taxonomic scope" value="Eukaryota"/>
</dbReference>
<evidence type="ECO:0000256" key="1">
    <source>
        <dbReference type="ARBA" id="ARBA00004123"/>
    </source>
</evidence>
<evidence type="ECO:0000313" key="13">
    <source>
        <dbReference type="EMBL" id="EXB44470.1"/>
    </source>
</evidence>
<dbReference type="OrthoDB" id="652411at2759"/>
<dbReference type="Pfam" id="PF02309">
    <property type="entry name" value="AUX_IAA"/>
    <property type="match status" value="1"/>
</dbReference>
<feature type="compositionally biased region" description="Low complexity" evidence="11">
    <location>
        <begin position="1"/>
        <end position="35"/>
    </location>
</feature>
<evidence type="ECO:0000259" key="12">
    <source>
        <dbReference type="PROSITE" id="PS51745"/>
    </source>
</evidence>
<dbReference type="AlphaFoldDB" id="W9QNA0"/>
<keyword evidence="5 10" id="KW-0805">Transcription regulation</keyword>
<organism evidence="13 14">
    <name type="scientific">Morus notabilis</name>
    <dbReference type="NCBI Taxonomy" id="981085"/>
    <lineage>
        <taxon>Eukaryota</taxon>
        <taxon>Viridiplantae</taxon>
        <taxon>Streptophyta</taxon>
        <taxon>Embryophyta</taxon>
        <taxon>Tracheophyta</taxon>
        <taxon>Spermatophyta</taxon>
        <taxon>Magnoliopsida</taxon>
        <taxon>eudicotyledons</taxon>
        <taxon>Gunneridae</taxon>
        <taxon>Pentapetalae</taxon>
        <taxon>rosids</taxon>
        <taxon>fabids</taxon>
        <taxon>Rosales</taxon>
        <taxon>Moraceae</taxon>
        <taxon>Moreae</taxon>
        <taxon>Morus</taxon>
    </lineage>
</organism>
<dbReference type="EMBL" id="KE343864">
    <property type="protein sequence ID" value="EXB44470.1"/>
    <property type="molecule type" value="Genomic_DNA"/>
</dbReference>
<dbReference type="PANTHER" id="PTHR31734">
    <property type="entry name" value="AUXIN-RESPONSIVE PROTEIN IAA17"/>
    <property type="match status" value="1"/>
</dbReference>